<feature type="transmembrane region" description="Helical" evidence="8">
    <location>
        <begin position="67"/>
        <end position="87"/>
    </location>
</feature>
<accession>A0ABN9M1Y3</accession>
<evidence type="ECO:0000256" key="3">
    <source>
        <dbReference type="ARBA" id="ARBA00022692"/>
    </source>
</evidence>
<protein>
    <recommendedName>
        <fullName evidence="12">G-protein coupled receptors family 1 profile domain-containing protein</fullName>
    </recommendedName>
</protein>
<gene>
    <name evidence="10" type="ORF">RIMI_LOCUS15682054</name>
</gene>
<evidence type="ECO:0000256" key="8">
    <source>
        <dbReference type="SAM" id="Phobius"/>
    </source>
</evidence>
<dbReference type="Pfam" id="PF13853">
    <property type="entry name" value="7tm_4"/>
    <property type="match status" value="1"/>
</dbReference>
<keyword evidence="4" id="KW-0552">Olfaction</keyword>
<keyword evidence="7" id="KW-0807">Transducer</keyword>
<reference evidence="10" key="1">
    <citation type="submission" date="2023-07" db="EMBL/GenBank/DDBJ databases">
        <authorList>
            <person name="Stuckert A."/>
        </authorList>
    </citation>
    <scope>NUCLEOTIDE SEQUENCE</scope>
</reference>
<keyword evidence="2" id="KW-0716">Sensory transduction</keyword>
<dbReference type="Gene3D" id="1.20.1070.10">
    <property type="entry name" value="Rhodopsin 7-helix transmembrane proteins"/>
    <property type="match status" value="1"/>
</dbReference>
<evidence type="ECO:0000256" key="1">
    <source>
        <dbReference type="ARBA" id="ARBA00004141"/>
    </source>
</evidence>
<evidence type="ECO:0000313" key="11">
    <source>
        <dbReference type="Proteomes" id="UP001176940"/>
    </source>
</evidence>
<evidence type="ECO:0000256" key="9">
    <source>
        <dbReference type="SAM" id="SignalP"/>
    </source>
</evidence>
<evidence type="ECO:0008006" key="12">
    <source>
        <dbReference type="Google" id="ProtNLM"/>
    </source>
</evidence>
<dbReference type="Proteomes" id="UP001176940">
    <property type="component" value="Unassembled WGS sequence"/>
</dbReference>
<evidence type="ECO:0000256" key="6">
    <source>
        <dbReference type="ARBA" id="ARBA00023136"/>
    </source>
</evidence>
<organism evidence="10 11">
    <name type="scientific">Ranitomeya imitator</name>
    <name type="common">mimic poison frog</name>
    <dbReference type="NCBI Taxonomy" id="111125"/>
    <lineage>
        <taxon>Eukaryota</taxon>
        <taxon>Metazoa</taxon>
        <taxon>Chordata</taxon>
        <taxon>Craniata</taxon>
        <taxon>Vertebrata</taxon>
        <taxon>Euteleostomi</taxon>
        <taxon>Amphibia</taxon>
        <taxon>Batrachia</taxon>
        <taxon>Anura</taxon>
        <taxon>Neobatrachia</taxon>
        <taxon>Hyloidea</taxon>
        <taxon>Dendrobatidae</taxon>
        <taxon>Dendrobatinae</taxon>
        <taxon>Ranitomeya</taxon>
    </lineage>
</organism>
<evidence type="ECO:0000256" key="4">
    <source>
        <dbReference type="ARBA" id="ARBA00022725"/>
    </source>
</evidence>
<keyword evidence="3 8" id="KW-0812">Transmembrane</keyword>
<comment type="caution">
    <text evidence="10">The sequence shown here is derived from an EMBL/GenBank/DDBJ whole genome shotgun (WGS) entry which is preliminary data.</text>
</comment>
<dbReference type="PANTHER" id="PTHR26450">
    <property type="entry name" value="OLFACTORY RECEPTOR 56B1-RELATED"/>
    <property type="match status" value="1"/>
</dbReference>
<dbReference type="PANTHER" id="PTHR26450:SF429">
    <property type="entry name" value="OLFACTORY RECEPTOR"/>
    <property type="match status" value="1"/>
</dbReference>
<feature type="chain" id="PRO_5047283402" description="G-protein coupled receptors family 1 profile domain-containing protein" evidence="9">
    <location>
        <begin position="18"/>
        <end position="195"/>
    </location>
</feature>
<feature type="signal peptide" evidence="9">
    <location>
        <begin position="1"/>
        <end position="17"/>
    </location>
</feature>
<dbReference type="InterPro" id="IPR050402">
    <property type="entry name" value="OR51/52/56-like"/>
</dbReference>
<dbReference type="SUPFAM" id="SSF81321">
    <property type="entry name" value="Family A G protein-coupled receptor-like"/>
    <property type="match status" value="1"/>
</dbReference>
<dbReference type="PRINTS" id="PR00245">
    <property type="entry name" value="OLFACTORYR"/>
</dbReference>
<sequence>MTTRFLLQILAIGLLRSALLVCPIVISVSKVQFCGSNIIRSFACENMVLLNLGCGDVSKVHITGLAVRIYVSGFDGILILISYLNILRTAMRIIRGPALNKALHTCSTHLIVAMLIYTSGFLSSIAYRIGDAIPVNMQNLISAIYFLFPAMVNPIIYGLRVKEIRNCLMKIYMRKKLDIKKLAKGKRVSSIETAG</sequence>
<keyword evidence="11" id="KW-1185">Reference proteome</keyword>
<keyword evidence="5 8" id="KW-1133">Transmembrane helix</keyword>
<proteinExistence type="predicted"/>
<keyword evidence="6 8" id="KW-0472">Membrane</keyword>
<name>A0ABN9M1Y3_9NEOB</name>
<feature type="transmembrane region" description="Helical" evidence="8">
    <location>
        <begin position="108"/>
        <end position="127"/>
    </location>
</feature>
<dbReference type="InterPro" id="IPR000725">
    <property type="entry name" value="Olfact_rcpt"/>
</dbReference>
<feature type="transmembrane region" description="Helical" evidence="8">
    <location>
        <begin position="139"/>
        <end position="159"/>
    </location>
</feature>
<keyword evidence="9" id="KW-0732">Signal</keyword>
<evidence type="ECO:0000256" key="2">
    <source>
        <dbReference type="ARBA" id="ARBA00022606"/>
    </source>
</evidence>
<evidence type="ECO:0000256" key="7">
    <source>
        <dbReference type="ARBA" id="ARBA00023224"/>
    </source>
</evidence>
<evidence type="ECO:0000256" key="5">
    <source>
        <dbReference type="ARBA" id="ARBA00022989"/>
    </source>
</evidence>
<comment type="subcellular location">
    <subcellularLocation>
        <location evidence="1">Membrane</location>
        <topology evidence="1">Multi-pass membrane protein</topology>
    </subcellularLocation>
</comment>
<dbReference type="EMBL" id="CAUEEQ010042572">
    <property type="protein sequence ID" value="CAJ0956834.1"/>
    <property type="molecule type" value="Genomic_DNA"/>
</dbReference>
<evidence type="ECO:0000313" key="10">
    <source>
        <dbReference type="EMBL" id="CAJ0956834.1"/>
    </source>
</evidence>